<organism evidence="1 2">
    <name type="scientific">Acorus gramineus</name>
    <name type="common">Dwarf sweet flag</name>
    <dbReference type="NCBI Taxonomy" id="55184"/>
    <lineage>
        <taxon>Eukaryota</taxon>
        <taxon>Viridiplantae</taxon>
        <taxon>Streptophyta</taxon>
        <taxon>Embryophyta</taxon>
        <taxon>Tracheophyta</taxon>
        <taxon>Spermatophyta</taxon>
        <taxon>Magnoliopsida</taxon>
        <taxon>Liliopsida</taxon>
        <taxon>Acoraceae</taxon>
        <taxon>Acorus</taxon>
    </lineage>
</organism>
<evidence type="ECO:0000313" key="2">
    <source>
        <dbReference type="Proteomes" id="UP001179952"/>
    </source>
</evidence>
<sequence>MGAHNMQVFRYVFHFQILLLTHRVSIGAAQLNIMSYQFIRIEKKKKKKQI</sequence>
<dbReference type="AlphaFoldDB" id="A0AAV9ALX1"/>
<evidence type="ECO:0000313" key="1">
    <source>
        <dbReference type="EMBL" id="KAK1264831.1"/>
    </source>
</evidence>
<name>A0AAV9ALX1_ACOGR</name>
<proteinExistence type="predicted"/>
<reference evidence="1" key="2">
    <citation type="submission" date="2023-06" db="EMBL/GenBank/DDBJ databases">
        <authorList>
            <person name="Ma L."/>
            <person name="Liu K.-W."/>
            <person name="Li Z."/>
            <person name="Hsiao Y.-Y."/>
            <person name="Qi Y."/>
            <person name="Fu T."/>
            <person name="Tang G."/>
            <person name="Zhang D."/>
            <person name="Sun W.-H."/>
            <person name="Liu D.-K."/>
            <person name="Li Y."/>
            <person name="Chen G.-Z."/>
            <person name="Liu X.-D."/>
            <person name="Liao X.-Y."/>
            <person name="Jiang Y.-T."/>
            <person name="Yu X."/>
            <person name="Hao Y."/>
            <person name="Huang J."/>
            <person name="Zhao X.-W."/>
            <person name="Ke S."/>
            <person name="Chen Y.-Y."/>
            <person name="Wu W.-L."/>
            <person name="Hsu J.-L."/>
            <person name="Lin Y.-F."/>
            <person name="Huang M.-D."/>
            <person name="Li C.-Y."/>
            <person name="Huang L."/>
            <person name="Wang Z.-W."/>
            <person name="Zhao X."/>
            <person name="Zhong W.-Y."/>
            <person name="Peng D.-H."/>
            <person name="Ahmad S."/>
            <person name="Lan S."/>
            <person name="Zhang J.-S."/>
            <person name="Tsai W.-C."/>
            <person name="Van De Peer Y."/>
            <person name="Liu Z.-J."/>
        </authorList>
    </citation>
    <scope>NUCLEOTIDE SEQUENCE</scope>
    <source>
        <strain evidence="1">SCP</strain>
        <tissue evidence="1">Leaves</tissue>
    </source>
</reference>
<accession>A0AAV9ALX1</accession>
<protein>
    <submittedName>
        <fullName evidence="1">Uncharacterized protein</fullName>
    </submittedName>
</protein>
<dbReference type="Proteomes" id="UP001179952">
    <property type="component" value="Unassembled WGS sequence"/>
</dbReference>
<gene>
    <name evidence="1" type="ORF">QJS04_geneDACA017901</name>
</gene>
<keyword evidence="2" id="KW-1185">Reference proteome</keyword>
<dbReference type="EMBL" id="JAUJYN010000008">
    <property type="protein sequence ID" value="KAK1264831.1"/>
    <property type="molecule type" value="Genomic_DNA"/>
</dbReference>
<reference evidence="1" key="1">
    <citation type="journal article" date="2023" name="Nat. Commun.">
        <title>Diploid and tetraploid genomes of Acorus and the evolution of monocots.</title>
        <authorList>
            <person name="Ma L."/>
            <person name="Liu K.W."/>
            <person name="Li Z."/>
            <person name="Hsiao Y.Y."/>
            <person name="Qi Y."/>
            <person name="Fu T."/>
            <person name="Tang G.D."/>
            <person name="Zhang D."/>
            <person name="Sun W.H."/>
            <person name="Liu D.K."/>
            <person name="Li Y."/>
            <person name="Chen G.Z."/>
            <person name="Liu X.D."/>
            <person name="Liao X.Y."/>
            <person name="Jiang Y.T."/>
            <person name="Yu X."/>
            <person name="Hao Y."/>
            <person name="Huang J."/>
            <person name="Zhao X.W."/>
            <person name="Ke S."/>
            <person name="Chen Y.Y."/>
            <person name="Wu W.L."/>
            <person name="Hsu J.L."/>
            <person name="Lin Y.F."/>
            <person name="Huang M.D."/>
            <person name="Li C.Y."/>
            <person name="Huang L."/>
            <person name="Wang Z.W."/>
            <person name="Zhao X."/>
            <person name="Zhong W.Y."/>
            <person name="Peng D.H."/>
            <person name="Ahmad S."/>
            <person name="Lan S."/>
            <person name="Zhang J.S."/>
            <person name="Tsai W.C."/>
            <person name="Van de Peer Y."/>
            <person name="Liu Z.J."/>
        </authorList>
    </citation>
    <scope>NUCLEOTIDE SEQUENCE</scope>
    <source>
        <strain evidence="1">SCP</strain>
    </source>
</reference>
<comment type="caution">
    <text evidence="1">The sequence shown here is derived from an EMBL/GenBank/DDBJ whole genome shotgun (WGS) entry which is preliminary data.</text>
</comment>